<gene>
    <name evidence="2" type="ORF">PR048_024064</name>
</gene>
<organism evidence="2 3">
    <name type="scientific">Dryococelus australis</name>
    <dbReference type="NCBI Taxonomy" id="614101"/>
    <lineage>
        <taxon>Eukaryota</taxon>
        <taxon>Metazoa</taxon>
        <taxon>Ecdysozoa</taxon>
        <taxon>Arthropoda</taxon>
        <taxon>Hexapoda</taxon>
        <taxon>Insecta</taxon>
        <taxon>Pterygota</taxon>
        <taxon>Neoptera</taxon>
        <taxon>Polyneoptera</taxon>
        <taxon>Phasmatodea</taxon>
        <taxon>Verophasmatodea</taxon>
        <taxon>Anareolatae</taxon>
        <taxon>Phasmatidae</taxon>
        <taxon>Eurycanthinae</taxon>
        <taxon>Dryococelus</taxon>
    </lineage>
</organism>
<name>A0ABQ9GVU4_9NEOP</name>
<proteinExistence type="predicted"/>
<dbReference type="EMBL" id="JARBHB010000009">
    <property type="protein sequence ID" value="KAJ8876155.1"/>
    <property type="molecule type" value="Genomic_DNA"/>
</dbReference>
<keyword evidence="3" id="KW-1185">Reference proteome</keyword>
<feature type="compositionally biased region" description="Basic and acidic residues" evidence="1">
    <location>
        <begin position="688"/>
        <end position="705"/>
    </location>
</feature>
<evidence type="ECO:0000256" key="1">
    <source>
        <dbReference type="SAM" id="MobiDB-lite"/>
    </source>
</evidence>
<evidence type="ECO:0000313" key="2">
    <source>
        <dbReference type="EMBL" id="KAJ8876155.1"/>
    </source>
</evidence>
<reference evidence="2 3" key="1">
    <citation type="submission" date="2023-02" db="EMBL/GenBank/DDBJ databases">
        <title>LHISI_Scaffold_Assembly.</title>
        <authorList>
            <person name="Stuart O.P."/>
            <person name="Cleave R."/>
            <person name="Magrath M.J.L."/>
            <person name="Mikheyev A.S."/>
        </authorList>
    </citation>
    <scope>NUCLEOTIDE SEQUENCE [LARGE SCALE GENOMIC DNA]</scope>
    <source>
        <strain evidence="2">Daus_M_001</strain>
        <tissue evidence="2">Leg muscle</tissue>
    </source>
</reference>
<comment type="caution">
    <text evidence="2">The sequence shown here is derived from an EMBL/GenBank/DDBJ whole genome shotgun (WGS) entry which is preliminary data.</text>
</comment>
<evidence type="ECO:0000313" key="3">
    <source>
        <dbReference type="Proteomes" id="UP001159363"/>
    </source>
</evidence>
<feature type="compositionally biased region" description="Polar residues" evidence="1">
    <location>
        <begin position="708"/>
        <end position="721"/>
    </location>
</feature>
<accession>A0ABQ9GVU4</accession>
<dbReference type="Proteomes" id="UP001159363">
    <property type="component" value="Chromosome 8"/>
</dbReference>
<sequence length="922" mass="103049">MSIDPDLKIKRSSIFYRRGTVKDAVHFTKPRTVDAVRDAIVTTCVSTLTETAATDCRFVLHRCRLSLTTRLPPGRTCFYSRRGSIPGFSHVGIVSGEAAGRRDWASELHAHCLGSKRHLYTSVIMSLEYNMIPSVAADVAGSDVQSSHWFVPGDSVPKLWVLVSRVPKEARGRQQRLDGSSRDGFCPLAPRGVSVLAEVVLGHLRYDLRDLLPPRASSPPGFALGSDHAGVYAGLSKVLIQPGPAFACVYYSGKTGWSATCKLIPTATSCGYNSSHPVWHALYECLQDIHGDSSPFLLQPFHELSNGFWPRLTSPHPEIQFVPKMFYWVEVGALGGQSNRQTLLSAYHCIPNTQSWRLFQSAPASSQERRQIVFQSRNEEFGGIKRRKTPPINPQNLGLNACPRVDVVYSTATSPQSCEMSAGIRRFYTTSPALTDNQVYAFERQNSPFLYFILLLLLLLHLRSLFAPQFARRYRLTSYRQGWIRTEGANKSSALELVRHRTRVANRPVLYGISPIPALKELSRIDWLDYSTPTYVNRVRFSAGLLPDSSMREALRTMPLIGGFFSENSRFPRSLIPALIHTHFTAPSSALTNSVLRAVQISPPSNPTWDRNLWDKLRREELQQDSYACLICFHKCHYFRANPLRLLGREIMQRDRHRGKEGLGSHGLHFGAMTTSLSVLRASLNYEERGKNRQERRKNPCDREAQIPNRSSRNESVSIFTDQEMPLQPVRSEFTVRWGQMTRESRNKCRYWRATGPSYIVAPSDGATRLVRASAAWVAGARGTDLPSHSRDRRPMSAATAHACVGGDHLVRTRRWYMNEWVAPHAHAQKPLARRSADAHRATGAQSTLASAGLTTEISYVHTSSRNRGFAGLTGGLSALRRDVQGVLTSGLCVLCGLVRETSSARREIPSGWYKGPSTPPL</sequence>
<protein>
    <submittedName>
        <fullName evidence="2">Uncharacterized protein</fullName>
    </submittedName>
</protein>
<feature type="region of interest" description="Disordered" evidence="1">
    <location>
        <begin position="688"/>
        <end position="722"/>
    </location>
</feature>